<evidence type="ECO:0000256" key="1">
    <source>
        <dbReference type="SAM" id="Phobius"/>
    </source>
</evidence>
<keyword evidence="1" id="KW-0812">Transmembrane</keyword>
<dbReference type="PANTHER" id="PTHR46038">
    <property type="entry name" value="EXPRESSED PROTEIN-RELATED"/>
    <property type="match status" value="1"/>
</dbReference>
<dbReference type="Pfam" id="PF03407">
    <property type="entry name" value="Nucleotid_trans"/>
    <property type="match status" value="1"/>
</dbReference>
<comment type="caution">
    <text evidence="3">The sequence shown here is derived from an EMBL/GenBank/DDBJ whole genome shotgun (WGS) entry which is preliminary data.</text>
</comment>
<dbReference type="Proteomes" id="UP000626092">
    <property type="component" value="Unassembled WGS sequence"/>
</dbReference>
<name>A0A834LW09_RHOSS</name>
<dbReference type="EMBL" id="WJXA01000003">
    <property type="protein sequence ID" value="KAF7149068.1"/>
    <property type="molecule type" value="Genomic_DNA"/>
</dbReference>
<evidence type="ECO:0000313" key="3">
    <source>
        <dbReference type="EMBL" id="KAF7149068.1"/>
    </source>
</evidence>
<dbReference type="PANTHER" id="PTHR46038:SF29">
    <property type="entry name" value="NUCLEOTIDE-DIPHOSPHO-SUGAR TRANSFERASE DOMAIN-CONTAINING PROTEIN"/>
    <property type="match status" value="1"/>
</dbReference>
<proteinExistence type="predicted"/>
<keyword evidence="1" id="KW-0472">Membrane</keyword>
<sequence>MKSSSSTLEFPPCQQSKLDSSSATMKNRAFEFTILSLLLLGVLYIFVATPSSFKPLLSSPMSQCNCSTRYKMVNYQDELDEVLAETSTENKTVIIALVNKAYVEGDKSMLDLFLDGFWLGDGTQGLINHILIVVTDPVSYNRCKFLRLHCYKLETEGVDFAGEQMFMSEDYVKMMWRRTQFLGDVLKRGYNFIFTDTDILWLRNPFSILSPNETFDFQIACDRYQGNKPCAVNNGFSIVRSNNKTISLYDTWYEKRKVYVGKNEQAVVEYLIRDGLFRDLGLNVRFLDTLYFSGFCQNSRDIRSVVTVHANCCITISAKLVDLTTVIHDWERAKKLSANDTSAFKWSEHKACKWKN</sequence>
<dbReference type="AlphaFoldDB" id="A0A834LW09"/>
<dbReference type="InterPro" id="IPR044821">
    <property type="entry name" value="At1g28695/At4g15970-like"/>
</dbReference>
<protein>
    <recommendedName>
        <fullName evidence="2">Nucleotide-diphospho-sugar transferase domain-containing protein</fullName>
    </recommendedName>
</protein>
<keyword evidence="4" id="KW-1185">Reference proteome</keyword>
<evidence type="ECO:0000313" key="4">
    <source>
        <dbReference type="Proteomes" id="UP000626092"/>
    </source>
</evidence>
<gene>
    <name evidence="3" type="ORF">RHSIM_Rhsim03G0156300</name>
</gene>
<reference evidence="3" key="1">
    <citation type="submission" date="2019-11" db="EMBL/GenBank/DDBJ databases">
        <authorList>
            <person name="Liu Y."/>
            <person name="Hou J."/>
            <person name="Li T.-Q."/>
            <person name="Guan C.-H."/>
            <person name="Wu X."/>
            <person name="Wu H.-Z."/>
            <person name="Ling F."/>
            <person name="Zhang R."/>
            <person name="Shi X.-G."/>
            <person name="Ren J.-P."/>
            <person name="Chen E.-F."/>
            <person name="Sun J.-M."/>
        </authorList>
    </citation>
    <scope>NUCLEOTIDE SEQUENCE</scope>
    <source>
        <strain evidence="3">Adult_tree_wgs_1</strain>
        <tissue evidence="3">Leaves</tissue>
    </source>
</reference>
<evidence type="ECO:0000259" key="2">
    <source>
        <dbReference type="Pfam" id="PF03407"/>
    </source>
</evidence>
<keyword evidence="1" id="KW-1133">Transmembrane helix</keyword>
<accession>A0A834LW09</accession>
<organism evidence="3 4">
    <name type="scientific">Rhododendron simsii</name>
    <name type="common">Sims's rhododendron</name>
    <dbReference type="NCBI Taxonomy" id="118357"/>
    <lineage>
        <taxon>Eukaryota</taxon>
        <taxon>Viridiplantae</taxon>
        <taxon>Streptophyta</taxon>
        <taxon>Embryophyta</taxon>
        <taxon>Tracheophyta</taxon>
        <taxon>Spermatophyta</taxon>
        <taxon>Magnoliopsida</taxon>
        <taxon>eudicotyledons</taxon>
        <taxon>Gunneridae</taxon>
        <taxon>Pentapetalae</taxon>
        <taxon>asterids</taxon>
        <taxon>Ericales</taxon>
        <taxon>Ericaceae</taxon>
        <taxon>Ericoideae</taxon>
        <taxon>Rhodoreae</taxon>
        <taxon>Rhododendron</taxon>
    </lineage>
</organism>
<dbReference type="OrthoDB" id="2144736at2759"/>
<dbReference type="InterPro" id="IPR005069">
    <property type="entry name" value="Nucl-diP-sugar_transferase"/>
</dbReference>
<feature type="domain" description="Nucleotide-diphospho-sugar transferase" evidence="2">
    <location>
        <begin position="126"/>
        <end position="323"/>
    </location>
</feature>
<feature type="transmembrane region" description="Helical" evidence="1">
    <location>
        <begin position="29"/>
        <end position="47"/>
    </location>
</feature>